<reference evidence="2" key="1">
    <citation type="submission" date="2015-10" db="EMBL/GenBank/DDBJ databases">
        <authorList>
            <person name="Regsiter A."/>
            <person name="william w."/>
        </authorList>
    </citation>
    <scope>NUCLEOTIDE SEQUENCE [LARGE SCALE GENOMIC DNA]</scope>
</reference>
<evidence type="ECO:0000313" key="1">
    <source>
        <dbReference type="EMBL" id="CUR35711.1"/>
    </source>
</evidence>
<protein>
    <submittedName>
        <fullName evidence="1">Uncharacterized protein</fullName>
    </submittedName>
</protein>
<sequence>MHSAWQTAHLWEAIQILKIPEILHRVYDTPSTTGFITLAPLCSVFI</sequence>
<name>A0A1J1LTI3_9CYAN</name>
<accession>A0A1J1LTI3</accession>
<dbReference type="Proteomes" id="UP000184315">
    <property type="component" value="Unassembled WGS sequence"/>
</dbReference>
<proteinExistence type="predicted"/>
<organism evidence="1 2">
    <name type="scientific">Planktothrix tepida PCC 9214</name>
    <dbReference type="NCBI Taxonomy" id="671072"/>
    <lineage>
        <taxon>Bacteria</taxon>
        <taxon>Bacillati</taxon>
        <taxon>Cyanobacteriota</taxon>
        <taxon>Cyanophyceae</taxon>
        <taxon>Oscillatoriophycideae</taxon>
        <taxon>Oscillatoriales</taxon>
        <taxon>Microcoleaceae</taxon>
        <taxon>Planktothrix</taxon>
    </lineage>
</organism>
<dbReference type="AlphaFoldDB" id="A0A1J1LTI3"/>
<dbReference type="EMBL" id="CZDF01000179">
    <property type="protein sequence ID" value="CUR35711.1"/>
    <property type="molecule type" value="Genomic_DNA"/>
</dbReference>
<dbReference type="STRING" id="671072.PL9214710008"/>
<keyword evidence="2" id="KW-1185">Reference proteome</keyword>
<evidence type="ECO:0000313" key="2">
    <source>
        <dbReference type="Proteomes" id="UP000184315"/>
    </source>
</evidence>
<gene>
    <name evidence="1" type="ORF">PL9214710008</name>
</gene>